<name>A0AAJ8LTT7_9BACI</name>
<reference evidence="6 7" key="1">
    <citation type="submission" date="2024-01" db="EMBL/GenBank/DDBJ databases">
        <title>Complete Genome Sequence of Alkalicoccus halolimnae BZ-SZ-XJ29T, a Moderately Halophilic Bacterium Isolated from a Salt Lake.</title>
        <authorList>
            <person name="Zhao B."/>
        </authorList>
    </citation>
    <scope>NUCLEOTIDE SEQUENCE [LARGE SCALE GENOMIC DNA]</scope>
    <source>
        <strain evidence="6 7">BZ-SZ-XJ29</strain>
    </source>
</reference>
<comment type="subcellular location">
    <subcellularLocation>
        <location evidence="1">Membrane</location>
        <topology evidence="1">Multi-pass membrane protein</topology>
    </subcellularLocation>
</comment>
<dbReference type="Proteomes" id="UP000321816">
    <property type="component" value="Chromosome"/>
</dbReference>
<organism evidence="6 7">
    <name type="scientific">Alkalicoccus halolimnae</name>
    <dbReference type="NCBI Taxonomy" id="1667239"/>
    <lineage>
        <taxon>Bacteria</taxon>
        <taxon>Bacillati</taxon>
        <taxon>Bacillota</taxon>
        <taxon>Bacilli</taxon>
        <taxon>Bacillales</taxon>
        <taxon>Bacillaceae</taxon>
        <taxon>Alkalicoccus</taxon>
    </lineage>
</organism>
<feature type="transmembrane region" description="Helical" evidence="5">
    <location>
        <begin position="78"/>
        <end position="99"/>
    </location>
</feature>
<sequence length="181" mass="20528">MILSLFLILMLIVSLMTGFRRGFVLQAVHIVGLIISFMAAWLYYEAFAELIRLWVPFLQLPEESPWPLLNDALGGEMVYYNGIAFVLIFIVVKIITQIIGSMLDFIGNLPILNVFNSWLGAALGFIEGLVIMAILLHLAALIQVEFVQQLLHSSSIAQWIFNYTPIVSNELRELWIEGTRE</sequence>
<dbReference type="PANTHER" id="PTHR37306:SF1">
    <property type="entry name" value="COLICIN V PRODUCTION PROTEIN"/>
    <property type="match status" value="1"/>
</dbReference>
<dbReference type="EMBL" id="CP144914">
    <property type="protein sequence ID" value="WWD79249.1"/>
    <property type="molecule type" value="Genomic_DNA"/>
</dbReference>
<feature type="transmembrane region" description="Helical" evidence="5">
    <location>
        <begin position="119"/>
        <end position="142"/>
    </location>
</feature>
<dbReference type="KEGG" id="ahal:FTX54_012590"/>
<dbReference type="RefSeq" id="WP_246125599.1">
    <property type="nucleotide sequence ID" value="NZ_CP144914.1"/>
</dbReference>
<evidence type="ECO:0000256" key="1">
    <source>
        <dbReference type="ARBA" id="ARBA00004141"/>
    </source>
</evidence>
<protein>
    <submittedName>
        <fullName evidence="6">CvpA family protein</fullName>
    </submittedName>
</protein>
<dbReference type="Pfam" id="PF02674">
    <property type="entry name" value="Colicin_V"/>
    <property type="match status" value="1"/>
</dbReference>
<feature type="transmembrane region" description="Helical" evidence="5">
    <location>
        <begin position="26"/>
        <end position="44"/>
    </location>
</feature>
<evidence type="ECO:0000313" key="7">
    <source>
        <dbReference type="Proteomes" id="UP000321816"/>
    </source>
</evidence>
<keyword evidence="2 5" id="KW-0812">Transmembrane</keyword>
<dbReference type="AlphaFoldDB" id="A0AAJ8LTT7"/>
<keyword evidence="4 5" id="KW-0472">Membrane</keyword>
<evidence type="ECO:0000256" key="3">
    <source>
        <dbReference type="ARBA" id="ARBA00022989"/>
    </source>
</evidence>
<dbReference type="GO" id="GO:0016020">
    <property type="term" value="C:membrane"/>
    <property type="evidence" value="ECO:0007669"/>
    <property type="project" value="UniProtKB-SubCell"/>
</dbReference>
<dbReference type="InterPro" id="IPR003825">
    <property type="entry name" value="Colicin-V_CvpA"/>
</dbReference>
<accession>A0AAJ8LTT7</accession>
<gene>
    <name evidence="6" type="ORF">FTX54_012590</name>
</gene>
<keyword evidence="7" id="KW-1185">Reference proteome</keyword>
<dbReference type="PANTHER" id="PTHR37306">
    <property type="entry name" value="COLICIN V PRODUCTION PROTEIN"/>
    <property type="match status" value="1"/>
</dbReference>
<evidence type="ECO:0000256" key="2">
    <source>
        <dbReference type="ARBA" id="ARBA00022692"/>
    </source>
</evidence>
<evidence type="ECO:0000256" key="5">
    <source>
        <dbReference type="SAM" id="Phobius"/>
    </source>
</evidence>
<proteinExistence type="predicted"/>
<dbReference type="GO" id="GO:0009403">
    <property type="term" value="P:toxin biosynthetic process"/>
    <property type="evidence" value="ECO:0007669"/>
    <property type="project" value="InterPro"/>
</dbReference>
<keyword evidence="3 5" id="KW-1133">Transmembrane helix</keyword>
<evidence type="ECO:0000313" key="6">
    <source>
        <dbReference type="EMBL" id="WWD79249.1"/>
    </source>
</evidence>
<evidence type="ECO:0000256" key="4">
    <source>
        <dbReference type="ARBA" id="ARBA00023136"/>
    </source>
</evidence>